<evidence type="ECO:0000313" key="5">
    <source>
        <dbReference type="EMBL" id="KAK9505736.1"/>
    </source>
</evidence>
<feature type="domain" description="Phospholipase/carboxylesterase/thioesterase" evidence="4">
    <location>
        <begin position="29"/>
        <end position="244"/>
    </location>
</feature>
<dbReference type="Pfam" id="PF02230">
    <property type="entry name" value="Abhydrolase_2"/>
    <property type="match status" value="1"/>
</dbReference>
<proteinExistence type="inferred from homology"/>
<name>A0AAW1D4R8_9HEMI</name>
<dbReference type="InterPro" id="IPR050565">
    <property type="entry name" value="LYPA1-2/EST-like"/>
</dbReference>
<organism evidence="5 6">
    <name type="scientific">Rhynocoris fuscipes</name>
    <dbReference type="NCBI Taxonomy" id="488301"/>
    <lineage>
        <taxon>Eukaryota</taxon>
        <taxon>Metazoa</taxon>
        <taxon>Ecdysozoa</taxon>
        <taxon>Arthropoda</taxon>
        <taxon>Hexapoda</taxon>
        <taxon>Insecta</taxon>
        <taxon>Pterygota</taxon>
        <taxon>Neoptera</taxon>
        <taxon>Paraneoptera</taxon>
        <taxon>Hemiptera</taxon>
        <taxon>Heteroptera</taxon>
        <taxon>Panheteroptera</taxon>
        <taxon>Cimicomorpha</taxon>
        <taxon>Reduviidae</taxon>
        <taxon>Harpactorinae</taxon>
        <taxon>Harpactorini</taxon>
        <taxon>Rhynocoris</taxon>
    </lineage>
</organism>
<dbReference type="EC" id="3.1.2.22" evidence="2"/>
<protein>
    <recommendedName>
        <fullName evidence="2">palmitoyl-protein hydrolase</fullName>
        <ecNumber evidence="2">3.1.2.22</ecNumber>
    </recommendedName>
</protein>
<evidence type="ECO:0000256" key="3">
    <source>
        <dbReference type="ARBA" id="ARBA00022801"/>
    </source>
</evidence>
<dbReference type="SUPFAM" id="SSF53474">
    <property type="entry name" value="alpha/beta-Hydrolases"/>
    <property type="match status" value="1"/>
</dbReference>
<dbReference type="Gene3D" id="3.40.50.1820">
    <property type="entry name" value="alpha/beta hydrolase"/>
    <property type="match status" value="1"/>
</dbReference>
<dbReference type="InterPro" id="IPR029058">
    <property type="entry name" value="AB_hydrolase_fold"/>
</dbReference>
<dbReference type="GO" id="GO:0008474">
    <property type="term" value="F:palmitoyl-(protein) hydrolase activity"/>
    <property type="evidence" value="ECO:0007669"/>
    <property type="project" value="UniProtKB-EC"/>
</dbReference>
<gene>
    <name evidence="5" type="ORF">O3M35_009723</name>
</gene>
<evidence type="ECO:0000313" key="6">
    <source>
        <dbReference type="Proteomes" id="UP001461498"/>
    </source>
</evidence>
<keyword evidence="6" id="KW-1185">Reference proteome</keyword>
<comment type="caution">
    <text evidence="5">The sequence shown here is derived from an EMBL/GenBank/DDBJ whole genome shotgun (WGS) entry which is preliminary data.</text>
</comment>
<dbReference type="PANTHER" id="PTHR10655:SF17">
    <property type="entry name" value="LYSOPHOSPHOLIPASE-LIKE PROTEIN 1"/>
    <property type="match status" value="1"/>
</dbReference>
<dbReference type="AlphaFoldDB" id="A0AAW1D4R8"/>
<reference evidence="5 6" key="1">
    <citation type="submission" date="2022-12" db="EMBL/GenBank/DDBJ databases">
        <title>Chromosome-level genome assembly of true bugs.</title>
        <authorList>
            <person name="Ma L."/>
            <person name="Li H."/>
        </authorList>
    </citation>
    <scope>NUCLEOTIDE SEQUENCE [LARGE SCALE GENOMIC DNA]</scope>
    <source>
        <strain evidence="5">Lab_2022b</strain>
    </source>
</reference>
<accession>A0AAW1D4R8</accession>
<evidence type="ECO:0000256" key="1">
    <source>
        <dbReference type="ARBA" id="ARBA00006499"/>
    </source>
</evidence>
<dbReference type="GO" id="GO:0005737">
    <property type="term" value="C:cytoplasm"/>
    <property type="evidence" value="ECO:0007669"/>
    <property type="project" value="TreeGrafter"/>
</dbReference>
<dbReference type="Proteomes" id="UP001461498">
    <property type="component" value="Unassembled WGS sequence"/>
</dbReference>
<sequence>MWYYIIVIVPIVYFLMMSATDQYPPLLYIEQKLDKPTASFIFLHGLGKTGEWQKQQFFDLMRENTRFPHIKMIFPTSRYVHCSHKNSKTYSWFDFKAAPDHSRDTFQVFPETLNETFEYIDKLVKTEIESGISPDRIIIGGVSQGAVVSLLYGYARDTNIKGVISLSGFYPKIYEDKFRTDDNLPPLFFANFDGDRIIPYYTIKGSAEFLSTKPIVMESHLYHADSHEINKEMLTDTYKWIEKNLK</sequence>
<keyword evidence="3" id="KW-0378">Hydrolase</keyword>
<dbReference type="InterPro" id="IPR003140">
    <property type="entry name" value="PLipase/COase/thioEstase"/>
</dbReference>
<dbReference type="EMBL" id="JAPXFL010000006">
    <property type="protein sequence ID" value="KAK9505736.1"/>
    <property type="molecule type" value="Genomic_DNA"/>
</dbReference>
<evidence type="ECO:0000259" key="4">
    <source>
        <dbReference type="Pfam" id="PF02230"/>
    </source>
</evidence>
<dbReference type="PANTHER" id="PTHR10655">
    <property type="entry name" value="LYSOPHOSPHOLIPASE-RELATED"/>
    <property type="match status" value="1"/>
</dbReference>
<dbReference type="GO" id="GO:0052689">
    <property type="term" value="F:carboxylic ester hydrolase activity"/>
    <property type="evidence" value="ECO:0007669"/>
    <property type="project" value="TreeGrafter"/>
</dbReference>
<evidence type="ECO:0000256" key="2">
    <source>
        <dbReference type="ARBA" id="ARBA00012423"/>
    </source>
</evidence>
<comment type="similarity">
    <text evidence="1">Belongs to the AB hydrolase superfamily. AB hydrolase 2 family.</text>
</comment>